<evidence type="ECO:0000256" key="2">
    <source>
        <dbReference type="ARBA" id="ARBA00029688"/>
    </source>
</evidence>
<dbReference type="InterPro" id="IPR038322">
    <property type="entry name" value="Pex19_C_sf"/>
</dbReference>
<comment type="similarity">
    <text evidence="1">Belongs to the peroxin-19 family.</text>
</comment>
<organism evidence="3 4">
    <name type="scientific">Cinara cedri</name>
    <dbReference type="NCBI Taxonomy" id="506608"/>
    <lineage>
        <taxon>Eukaryota</taxon>
        <taxon>Metazoa</taxon>
        <taxon>Ecdysozoa</taxon>
        <taxon>Arthropoda</taxon>
        <taxon>Hexapoda</taxon>
        <taxon>Insecta</taxon>
        <taxon>Pterygota</taxon>
        <taxon>Neoptera</taxon>
        <taxon>Paraneoptera</taxon>
        <taxon>Hemiptera</taxon>
        <taxon>Sternorrhyncha</taxon>
        <taxon>Aphidomorpha</taxon>
        <taxon>Aphidoidea</taxon>
        <taxon>Aphididae</taxon>
        <taxon>Lachninae</taxon>
        <taxon>Cinara</taxon>
    </lineage>
</organism>
<keyword evidence="4" id="KW-1185">Reference proteome</keyword>
<evidence type="ECO:0000256" key="1">
    <source>
        <dbReference type="ARBA" id="ARBA00006326"/>
    </source>
</evidence>
<dbReference type="AlphaFoldDB" id="A0A5E4MQA8"/>
<dbReference type="GO" id="GO:0005777">
    <property type="term" value="C:peroxisome"/>
    <property type="evidence" value="ECO:0007669"/>
    <property type="project" value="InterPro"/>
</dbReference>
<protein>
    <recommendedName>
        <fullName evidence="2">Peroxin-19</fullName>
    </recommendedName>
</protein>
<accession>A0A5E4MQA8</accession>
<dbReference type="InterPro" id="IPR006708">
    <property type="entry name" value="Pex19"/>
</dbReference>
<dbReference type="Gene3D" id="1.20.120.900">
    <property type="entry name" value="Pex19, mPTS binding domain"/>
    <property type="match status" value="1"/>
</dbReference>
<reference evidence="3 4" key="1">
    <citation type="submission" date="2019-08" db="EMBL/GenBank/DDBJ databases">
        <authorList>
            <person name="Alioto T."/>
            <person name="Alioto T."/>
            <person name="Gomez Garrido J."/>
        </authorList>
    </citation>
    <scope>NUCLEOTIDE SEQUENCE [LARGE SCALE GENOMIC DNA]</scope>
</reference>
<gene>
    <name evidence="3" type="ORF">CINCED_3A016059</name>
</gene>
<evidence type="ECO:0000313" key="3">
    <source>
        <dbReference type="EMBL" id="VVC33856.1"/>
    </source>
</evidence>
<evidence type="ECO:0000313" key="4">
    <source>
        <dbReference type="Proteomes" id="UP000325440"/>
    </source>
</evidence>
<dbReference type="Proteomes" id="UP000325440">
    <property type="component" value="Unassembled WGS sequence"/>
</dbReference>
<dbReference type="OrthoDB" id="21292at2759"/>
<name>A0A5E4MQA8_9HEMI</name>
<sequence length="495" mass="58260">MYENPSYSVDSQKELSLLLGDTLDDSDESTARLKIQEFLRAFLREVPEGLMQLYLINEEQEKLICELQFIIDKNSYLNVGLQEIFQKILLRSILDLPEPNYLTAMCANMNIQDDFNFEEYAFMVPIFEAFSLTFSKELYNVLVKNVCDNYPKWLEDNEPTLSKDEFYKHALAFENVKEIRDYFENRKDTDVEIDKRIERVKLMNLLIDMSMCHIQIPDHLYYTKIKTNQSNDVLVLTRNMLSDSVETTDHIENLVFLHDFLELGREKLRIKLNHLFTCDINPLPNALNNSSVVENELSELSDDRFNNTDEPIEQLKTQELLREFISEFSEEAMKSYLNSDEKKEIIGVIQLFFKNSSDLNPGLQDIFKNILFEYTDILELADPNNANSTCAEIVDGYDLNFNKYVFNLPIFGKFSLPFAKELYDSLIKNVCDNYLKCLKDETNFSKDEMHTYVINYDQLYYEKLIVSTIKLLFKIPDMHLRFKIYIKSEIILKIN</sequence>
<proteinExistence type="inferred from homology"/>
<dbReference type="Pfam" id="PF04614">
    <property type="entry name" value="Pex19"/>
    <property type="match status" value="1"/>
</dbReference>
<dbReference type="EMBL" id="CABPRJ010000976">
    <property type="protein sequence ID" value="VVC33856.1"/>
    <property type="molecule type" value="Genomic_DNA"/>
</dbReference>